<evidence type="ECO:0000256" key="8">
    <source>
        <dbReference type="RuleBase" id="RU363032"/>
    </source>
</evidence>
<keyword evidence="3 8" id="KW-0813">Transport</keyword>
<organism evidence="10 11">
    <name type="scientific">Nonomuraea guangzhouensis</name>
    <dbReference type="NCBI Taxonomy" id="1291555"/>
    <lineage>
        <taxon>Bacteria</taxon>
        <taxon>Bacillati</taxon>
        <taxon>Actinomycetota</taxon>
        <taxon>Actinomycetes</taxon>
        <taxon>Streptosporangiales</taxon>
        <taxon>Streptosporangiaceae</taxon>
        <taxon>Nonomuraea</taxon>
    </lineage>
</organism>
<keyword evidence="7 8" id="KW-0472">Membrane</keyword>
<keyword evidence="4" id="KW-1003">Cell membrane</keyword>
<feature type="transmembrane region" description="Helical" evidence="8">
    <location>
        <begin position="264"/>
        <end position="283"/>
    </location>
</feature>
<gene>
    <name evidence="10" type="ORF">ACFSJ0_54220</name>
</gene>
<accession>A0ABW4GUF3</accession>
<dbReference type="PANTHER" id="PTHR42929">
    <property type="entry name" value="INNER MEMBRANE ABC TRANSPORTER PERMEASE PROTEIN YDCU-RELATED-RELATED"/>
    <property type="match status" value="1"/>
</dbReference>
<dbReference type="Pfam" id="PF00528">
    <property type="entry name" value="BPD_transp_1"/>
    <property type="match status" value="1"/>
</dbReference>
<evidence type="ECO:0000256" key="4">
    <source>
        <dbReference type="ARBA" id="ARBA00022475"/>
    </source>
</evidence>
<feature type="transmembrane region" description="Helical" evidence="8">
    <location>
        <begin position="108"/>
        <end position="133"/>
    </location>
</feature>
<dbReference type="CDD" id="cd06261">
    <property type="entry name" value="TM_PBP2"/>
    <property type="match status" value="1"/>
</dbReference>
<protein>
    <submittedName>
        <fullName evidence="10">ABC transporter permease</fullName>
    </submittedName>
</protein>
<dbReference type="Proteomes" id="UP001597097">
    <property type="component" value="Unassembled WGS sequence"/>
</dbReference>
<feature type="transmembrane region" description="Helical" evidence="8">
    <location>
        <begin position="237"/>
        <end position="257"/>
    </location>
</feature>
<comment type="caution">
    <text evidence="10">The sequence shown here is derived from an EMBL/GenBank/DDBJ whole genome shotgun (WGS) entry which is preliminary data.</text>
</comment>
<evidence type="ECO:0000256" key="7">
    <source>
        <dbReference type="ARBA" id="ARBA00023136"/>
    </source>
</evidence>
<sequence>MTGPLSVLRAARPGRWQAQSSAGVGLVLTAPALILVGGLVAYPLTSLVIDTLGPEGRAALVSVLTAGASRQALLRTLWVSFEVTALAVVLGAFMAWALCTVRSRLWRVVLWIAVLAPFWMSVVVKNYAFVLILRQGGPLNRLLVTLGLMDSQQSLLYTEGSVIVGMLYAMLPYAVLPLFATFSGVDRSLISAAETLGAGRARAITSVVLPLAARGIVAAATLVYVICLGFYVTPVVLGGPGTPFVATMIGSYVFEYFDMPGAKAFALVILLAALAAVVAGQALSRLLPSAGDR</sequence>
<feature type="transmembrane region" description="Helical" evidence="8">
    <location>
        <begin position="77"/>
        <end position="101"/>
    </location>
</feature>
<evidence type="ECO:0000256" key="6">
    <source>
        <dbReference type="ARBA" id="ARBA00022989"/>
    </source>
</evidence>
<feature type="transmembrane region" description="Helical" evidence="8">
    <location>
        <begin position="203"/>
        <end position="231"/>
    </location>
</feature>
<dbReference type="RefSeq" id="WP_219539842.1">
    <property type="nucleotide sequence ID" value="NZ_JAHKRM010000080.1"/>
</dbReference>
<comment type="similarity">
    <text evidence="2">Belongs to the binding-protein-dependent transport system permease family. CysTW subfamily.</text>
</comment>
<dbReference type="EMBL" id="JBHUCM010000056">
    <property type="protein sequence ID" value="MFD1546078.1"/>
    <property type="molecule type" value="Genomic_DNA"/>
</dbReference>
<keyword evidence="6 8" id="KW-1133">Transmembrane helix</keyword>
<keyword evidence="5 8" id="KW-0812">Transmembrane</keyword>
<feature type="domain" description="ABC transmembrane type-1" evidence="9">
    <location>
        <begin position="73"/>
        <end position="280"/>
    </location>
</feature>
<feature type="transmembrane region" description="Helical" evidence="8">
    <location>
        <begin position="21"/>
        <end position="44"/>
    </location>
</feature>
<evidence type="ECO:0000256" key="5">
    <source>
        <dbReference type="ARBA" id="ARBA00022692"/>
    </source>
</evidence>
<evidence type="ECO:0000256" key="1">
    <source>
        <dbReference type="ARBA" id="ARBA00004651"/>
    </source>
</evidence>
<evidence type="ECO:0000313" key="10">
    <source>
        <dbReference type="EMBL" id="MFD1546078.1"/>
    </source>
</evidence>
<evidence type="ECO:0000256" key="3">
    <source>
        <dbReference type="ARBA" id="ARBA00022448"/>
    </source>
</evidence>
<evidence type="ECO:0000259" key="9">
    <source>
        <dbReference type="PROSITE" id="PS50928"/>
    </source>
</evidence>
<reference evidence="11" key="1">
    <citation type="journal article" date="2019" name="Int. J. Syst. Evol. Microbiol.">
        <title>The Global Catalogue of Microorganisms (GCM) 10K type strain sequencing project: providing services to taxonomists for standard genome sequencing and annotation.</title>
        <authorList>
            <consortium name="The Broad Institute Genomics Platform"/>
            <consortium name="The Broad Institute Genome Sequencing Center for Infectious Disease"/>
            <person name="Wu L."/>
            <person name="Ma J."/>
        </authorList>
    </citation>
    <scope>NUCLEOTIDE SEQUENCE [LARGE SCALE GENOMIC DNA]</scope>
    <source>
        <strain evidence="11">CGMCC 1.15399</strain>
    </source>
</reference>
<dbReference type="PANTHER" id="PTHR42929:SF5">
    <property type="entry name" value="ABC TRANSPORTER PERMEASE PROTEIN"/>
    <property type="match status" value="1"/>
</dbReference>
<proteinExistence type="inferred from homology"/>
<keyword evidence="11" id="KW-1185">Reference proteome</keyword>
<evidence type="ECO:0000313" key="11">
    <source>
        <dbReference type="Proteomes" id="UP001597097"/>
    </source>
</evidence>
<name>A0ABW4GUF3_9ACTN</name>
<feature type="transmembrane region" description="Helical" evidence="8">
    <location>
        <begin position="162"/>
        <end position="182"/>
    </location>
</feature>
<dbReference type="InterPro" id="IPR000515">
    <property type="entry name" value="MetI-like"/>
</dbReference>
<comment type="subcellular location">
    <subcellularLocation>
        <location evidence="1 8">Cell membrane</location>
        <topology evidence="1 8">Multi-pass membrane protein</topology>
    </subcellularLocation>
</comment>
<dbReference type="PROSITE" id="PS50928">
    <property type="entry name" value="ABC_TM1"/>
    <property type="match status" value="1"/>
</dbReference>
<evidence type="ECO:0000256" key="2">
    <source>
        <dbReference type="ARBA" id="ARBA00007069"/>
    </source>
</evidence>